<feature type="compositionally biased region" description="Polar residues" evidence="1">
    <location>
        <begin position="33"/>
        <end position="46"/>
    </location>
</feature>
<feature type="compositionally biased region" description="Basic residues" evidence="1">
    <location>
        <begin position="82"/>
        <end position="97"/>
    </location>
</feature>
<dbReference type="AlphaFoldDB" id="A0A034WE66"/>
<accession>A0A034WE66</accession>
<feature type="compositionally biased region" description="Basic and acidic residues" evidence="1">
    <location>
        <begin position="111"/>
        <end position="120"/>
    </location>
</feature>
<name>A0A034WE66_BACDO</name>
<dbReference type="EMBL" id="GAKP01006517">
    <property type="protein sequence ID" value="JAC52435.1"/>
    <property type="molecule type" value="Transcribed_RNA"/>
</dbReference>
<proteinExistence type="predicted"/>
<sequence length="120" mass="13944">MAPEDQHTEFVPKAAFDALKLKYERLLRAQQYTPAATTTDDSTQQPAYVPTPKDAGPKPITIEEYKRRQQAIKRPLTPPPREKRKRAGRRFQQRRAKAILYHQLNLSTSTDTKREVQKQD</sequence>
<feature type="non-terminal residue" evidence="2">
    <location>
        <position position="120"/>
    </location>
</feature>
<reference evidence="2" key="1">
    <citation type="journal article" date="2014" name="BMC Genomics">
        <title>Characterizing the developmental transcriptome of the oriental fruit fly, Bactrocera dorsalis (Diptera: Tephritidae) through comparative genomic analysis with Drosophila melanogaster utilizing modENCODE datasets.</title>
        <authorList>
            <person name="Geib S.M."/>
            <person name="Calla B."/>
            <person name="Hall B."/>
            <person name="Hou S."/>
            <person name="Manoukis N.C."/>
        </authorList>
    </citation>
    <scope>NUCLEOTIDE SEQUENCE</scope>
    <source>
        <strain evidence="2">Punador</strain>
    </source>
</reference>
<feature type="region of interest" description="Disordered" evidence="1">
    <location>
        <begin position="33"/>
        <end position="120"/>
    </location>
</feature>
<protein>
    <submittedName>
        <fullName evidence="2">Uncharacterized protein</fullName>
    </submittedName>
</protein>
<evidence type="ECO:0000256" key="1">
    <source>
        <dbReference type="SAM" id="MobiDB-lite"/>
    </source>
</evidence>
<organism evidence="2">
    <name type="scientific">Bactrocera dorsalis</name>
    <name type="common">Oriental fruit fly</name>
    <name type="synonym">Dacus dorsalis</name>
    <dbReference type="NCBI Taxonomy" id="27457"/>
    <lineage>
        <taxon>Eukaryota</taxon>
        <taxon>Metazoa</taxon>
        <taxon>Ecdysozoa</taxon>
        <taxon>Arthropoda</taxon>
        <taxon>Hexapoda</taxon>
        <taxon>Insecta</taxon>
        <taxon>Pterygota</taxon>
        <taxon>Neoptera</taxon>
        <taxon>Endopterygota</taxon>
        <taxon>Diptera</taxon>
        <taxon>Brachycera</taxon>
        <taxon>Muscomorpha</taxon>
        <taxon>Tephritoidea</taxon>
        <taxon>Tephritidae</taxon>
        <taxon>Bactrocera</taxon>
        <taxon>Bactrocera</taxon>
    </lineage>
</organism>
<evidence type="ECO:0000313" key="2">
    <source>
        <dbReference type="EMBL" id="JAC52435.1"/>
    </source>
</evidence>